<gene>
    <name evidence="2" type="primary">ATP8</name>
</gene>
<keyword evidence="1" id="KW-0472">Membrane</keyword>
<reference evidence="2" key="1">
    <citation type="submission" date="2019-11" db="EMBL/GenBank/DDBJ databases">
        <title>The complete mitochondrial genome of Nylanderia flavipes (Smith, 1874) (Hymenoptera; Formicidae).</title>
        <authorList>
            <person name="Park J."/>
            <person name="Xi H."/>
            <person name="Park J."/>
        </authorList>
    </citation>
    <scope>NUCLEOTIDE SEQUENCE</scope>
</reference>
<organism evidence="2">
    <name type="scientific">Nylanderia flavipes</name>
    <dbReference type="NCBI Taxonomy" id="67766"/>
    <lineage>
        <taxon>Eukaryota</taxon>
        <taxon>Metazoa</taxon>
        <taxon>Ecdysozoa</taxon>
        <taxon>Arthropoda</taxon>
        <taxon>Hexapoda</taxon>
        <taxon>Insecta</taxon>
        <taxon>Pterygota</taxon>
        <taxon>Neoptera</taxon>
        <taxon>Endopterygota</taxon>
        <taxon>Hymenoptera</taxon>
        <taxon>Apocrita</taxon>
        <taxon>Aculeata</taxon>
        <taxon>Formicoidea</taxon>
        <taxon>Formicidae</taxon>
        <taxon>Formicinae</taxon>
        <taxon>Nylanderia</taxon>
    </lineage>
</organism>
<proteinExistence type="predicted"/>
<feature type="transmembrane region" description="Helical" evidence="1">
    <location>
        <begin position="7"/>
        <end position="31"/>
    </location>
</feature>
<dbReference type="AlphaFoldDB" id="A0A6B9BKZ5"/>
<geneLocation type="mitochondrion" evidence="2"/>
<evidence type="ECO:0000313" key="2">
    <source>
        <dbReference type="EMBL" id="QGW36362.1"/>
    </source>
</evidence>
<keyword evidence="1" id="KW-1133">Transmembrane helix</keyword>
<dbReference type="CTD" id="4509"/>
<accession>A0A6B9BKZ5</accession>
<dbReference type="GeneID" id="56138166"/>
<name>A0A6B9BKZ5_9HYME</name>
<evidence type="ECO:0000256" key="1">
    <source>
        <dbReference type="SAM" id="Phobius"/>
    </source>
</evidence>
<dbReference type="EMBL" id="MN654113">
    <property type="protein sequence ID" value="QGW36362.1"/>
    <property type="molecule type" value="Genomic_DNA"/>
</dbReference>
<protein>
    <submittedName>
        <fullName evidence="2">ATP synthase F0 subunit 8</fullName>
    </submittedName>
</protein>
<keyword evidence="2" id="KW-0496">Mitochondrion</keyword>
<keyword evidence="1" id="KW-0812">Transmembrane</keyword>
<dbReference type="RefSeq" id="YP_009905728.1">
    <property type="nucleotide sequence ID" value="NC_049861.1"/>
</dbReference>
<sequence>MPHMMPMLWLSMMLFTLMIMFLIISSIYFMYLPIYNNNNILLIYDNMSYKFKWIWKW</sequence>